<proteinExistence type="predicted"/>
<feature type="domain" description="RecF/RecN/SMC N-terminal" evidence="1">
    <location>
        <begin position="3"/>
        <end position="353"/>
    </location>
</feature>
<comment type="caution">
    <text evidence="2">The sequence shown here is derived from an EMBL/GenBank/DDBJ whole genome shotgun (WGS) entry which is preliminary data.</text>
</comment>
<organism evidence="2 3">
    <name type="scientific">Flavobacterium crassostreae</name>
    <dbReference type="NCBI Taxonomy" id="1763534"/>
    <lineage>
        <taxon>Bacteria</taxon>
        <taxon>Pseudomonadati</taxon>
        <taxon>Bacteroidota</taxon>
        <taxon>Flavobacteriia</taxon>
        <taxon>Flavobacteriales</taxon>
        <taxon>Flavobacteriaceae</taxon>
        <taxon>Flavobacterium</taxon>
    </lineage>
</organism>
<dbReference type="PANTHER" id="PTHR32182:SF0">
    <property type="entry name" value="DNA REPLICATION AND REPAIR PROTEIN RECF"/>
    <property type="match status" value="1"/>
</dbReference>
<dbReference type="STRING" id="1763534.GCA_001831475_01943"/>
<dbReference type="InterPro" id="IPR027417">
    <property type="entry name" value="P-loop_NTPase"/>
</dbReference>
<dbReference type="Proteomes" id="UP000093510">
    <property type="component" value="Unassembled WGS sequence"/>
</dbReference>
<evidence type="ECO:0000313" key="2">
    <source>
        <dbReference type="EMBL" id="OCB78852.1"/>
    </source>
</evidence>
<sequence>MKITELILHNFKFFTGTENILKIDSKNVLIWGENGSGKSSIYWAIYTLLQCSYKNKDGIDAYFTDGHEKNLINIHADAGDPSFVQMNLDNGANYKIALGDRSVIDDETIQLSAVSSDFINYQVLASFLNFYHRDNPVLFGMFEEEVFRYLQFATIQPYEFAFYDEAWAELEKELEKDPDTNRYPNRQSTTILNKTNLKNAFNIQLKTLIGNATTTANRILKDNFNYDIEIELEYREYDFEVLKGNSEVVYTRPEIFLKIRKYYGKEDAVKKPHSFLNEAKKTAIGLAIRLGILERRLLDDKLNVLALDDLLISLDMSNREVVLKLLLEEYQERYQLLIFSHDKQFFNIAKHKIENSADKAKWLFWEFYVNEKDPAKPQPKFFDSKSQLAIAYSHLQENDYPAAANYLRKYCEEIIEKYIPEYCYAVITKEKSNKNNTLDSMLTNSAIFLDRINQPIAKALIVHIKQFVEMMLNPLSHTERGIDRHKGEIKAVIAILENLEVILSQINFKKTNILPINTELFLNLIKDANNTFKIQINLREDLFIYDDNGTVKLSKCLTDSIQYSHYETGQEDKTGEFKMHQNKELEASYNDITTFHAINVPLIANWETLFTLSDGTTLVNLMVL</sequence>
<accession>A0A1B9EA76</accession>
<evidence type="ECO:0000259" key="1">
    <source>
        <dbReference type="Pfam" id="PF02463"/>
    </source>
</evidence>
<dbReference type="Gene3D" id="3.40.50.300">
    <property type="entry name" value="P-loop containing nucleotide triphosphate hydrolases"/>
    <property type="match status" value="1"/>
</dbReference>
<gene>
    <name evidence="2" type="ORF">LPBF_00255</name>
</gene>
<dbReference type="RefSeq" id="WP_066330883.1">
    <property type="nucleotide sequence ID" value="NZ_CP017688.1"/>
</dbReference>
<dbReference type="InterPro" id="IPR003395">
    <property type="entry name" value="RecF/RecN/SMC_N"/>
</dbReference>
<dbReference type="PANTHER" id="PTHR32182">
    <property type="entry name" value="DNA REPLICATION AND REPAIR PROTEIN RECF"/>
    <property type="match status" value="1"/>
</dbReference>
<reference evidence="2 3" key="1">
    <citation type="submission" date="2016-03" db="EMBL/GenBank/DDBJ databases">
        <authorList>
            <person name="Ploux O."/>
        </authorList>
    </citation>
    <scope>NUCLEOTIDE SEQUENCE [LARGE SCALE GENOMIC DNA]</scope>
    <source>
        <strain evidence="2 3">LPB0076</strain>
    </source>
</reference>
<dbReference type="GO" id="GO:0000731">
    <property type="term" value="P:DNA synthesis involved in DNA repair"/>
    <property type="evidence" value="ECO:0007669"/>
    <property type="project" value="TreeGrafter"/>
</dbReference>
<dbReference type="GO" id="GO:0006302">
    <property type="term" value="P:double-strand break repair"/>
    <property type="evidence" value="ECO:0007669"/>
    <property type="project" value="TreeGrafter"/>
</dbReference>
<evidence type="ECO:0000313" key="3">
    <source>
        <dbReference type="Proteomes" id="UP000093510"/>
    </source>
</evidence>
<name>A0A1B9EA76_9FLAO</name>
<dbReference type="SUPFAM" id="SSF52540">
    <property type="entry name" value="P-loop containing nucleoside triphosphate hydrolases"/>
    <property type="match status" value="1"/>
</dbReference>
<dbReference type="Pfam" id="PF02463">
    <property type="entry name" value="SMC_N"/>
    <property type="match status" value="1"/>
</dbReference>
<dbReference type="OrthoDB" id="1023918at2"/>
<keyword evidence="3" id="KW-1185">Reference proteome</keyword>
<dbReference type="AlphaFoldDB" id="A0A1B9EA76"/>
<dbReference type="EMBL" id="LVEP01000001">
    <property type="protein sequence ID" value="OCB78852.1"/>
    <property type="molecule type" value="Genomic_DNA"/>
</dbReference>
<protein>
    <recommendedName>
        <fullName evidence="1">RecF/RecN/SMC N-terminal domain-containing protein</fullName>
    </recommendedName>
</protein>